<sequence length="32" mass="3900">MPSCPEYYFRLSIKIPEKRKTAINNPEIKLYR</sequence>
<protein>
    <submittedName>
        <fullName evidence="1">Uncharacterized protein</fullName>
    </submittedName>
</protein>
<organism evidence="1">
    <name type="scientific">marine sediment metagenome</name>
    <dbReference type="NCBI Taxonomy" id="412755"/>
    <lineage>
        <taxon>unclassified sequences</taxon>
        <taxon>metagenomes</taxon>
        <taxon>ecological metagenomes</taxon>
    </lineage>
</organism>
<reference evidence="1" key="1">
    <citation type="journal article" date="2014" name="Front. Microbiol.">
        <title>High frequency of phylogenetically diverse reductive dehalogenase-homologous genes in deep subseafloor sedimentary metagenomes.</title>
        <authorList>
            <person name="Kawai M."/>
            <person name="Futagami T."/>
            <person name="Toyoda A."/>
            <person name="Takaki Y."/>
            <person name="Nishi S."/>
            <person name="Hori S."/>
            <person name="Arai W."/>
            <person name="Tsubouchi T."/>
            <person name="Morono Y."/>
            <person name="Uchiyama I."/>
            <person name="Ito T."/>
            <person name="Fujiyama A."/>
            <person name="Inagaki F."/>
            <person name="Takami H."/>
        </authorList>
    </citation>
    <scope>NUCLEOTIDE SEQUENCE</scope>
    <source>
        <strain evidence="1">Expedition CK06-06</strain>
    </source>
</reference>
<gene>
    <name evidence="1" type="ORF">S01H4_56281</name>
</gene>
<feature type="non-terminal residue" evidence="1">
    <location>
        <position position="32"/>
    </location>
</feature>
<accession>X1DWS4</accession>
<evidence type="ECO:0000313" key="1">
    <source>
        <dbReference type="EMBL" id="GAH12645.1"/>
    </source>
</evidence>
<dbReference type="EMBL" id="BART01032596">
    <property type="protein sequence ID" value="GAH12645.1"/>
    <property type="molecule type" value="Genomic_DNA"/>
</dbReference>
<dbReference type="AlphaFoldDB" id="X1DWS4"/>
<comment type="caution">
    <text evidence="1">The sequence shown here is derived from an EMBL/GenBank/DDBJ whole genome shotgun (WGS) entry which is preliminary data.</text>
</comment>
<proteinExistence type="predicted"/>
<name>X1DWS4_9ZZZZ</name>